<evidence type="ECO:0000256" key="1">
    <source>
        <dbReference type="ARBA" id="ARBA00001947"/>
    </source>
</evidence>
<dbReference type="OrthoDB" id="527673at2"/>
<proteinExistence type="predicted"/>
<dbReference type="PANTHER" id="PTHR37326:SF1">
    <property type="entry name" value="BLL3975 PROTEIN"/>
    <property type="match status" value="1"/>
</dbReference>
<evidence type="ECO:0000313" key="7">
    <source>
        <dbReference type="Proteomes" id="UP000042054"/>
    </source>
</evidence>
<comment type="cofactor">
    <cofactor evidence="1">
        <name>Zn(2+)</name>
        <dbReference type="ChEBI" id="CHEBI:29105"/>
    </cofactor>
</comment>
<name>A0A0U1HQ62_YERRO</name>
<sequence length="370" mass="40418">MKINHHKLPEHALSGQRQLTSFHFGQPGIGEKFYLQAGLHADELPGMLVLHYLKRLLSQAERRGEIRSEIIIVPIANPVGLAQVLLNTGIGRFDLVSGRNFNRHFPDLASAVLARLKPCAAEASPQQLRQQIRHAMIAALHELPVLSEVDALRQHLLSLACDADVVLDLHCDDRAILHLYADPTWREPVDILARFLHSDTVLLSQDSGGGSFDEACGLPWHRLAAHYPAVTPACMAVTVELRGQQDVSHELASADAERLYQYLLHRGAIAGHPPEIPQRQVVMLPFTAGEIVSAPASGLLLLLRQPGEWVGKDEMVAEIIDPITDTVKAVRAQAGGIIYASRRTPFVTLGAEVMKIVGQETYRGGGGLAS</sequence>
<dbReference type="GO" id="GO:0046872">
    <property type="term" value="F:metal ion binding"/>
    <property type="evidence" value="ECO:0007669"/>
    <property type="project" value="UniProtKB-KW"/>
</dbReference>
<evidence type="ECO:0000256" key="2">
    <source>
        <dbReference type="ARBA" id="ARBA00022723"/>
    </source>
</evidence>
<organism evidence="6 7">
    <name type="scientific">Yersinia rohdei</name>
    <dbReference type="NCBI Taxonomy" id="29485"/>
    <lineage>
        <taxon>Bacteria</taxon>
        <taxon>Pseudomonadati</taxon>
        <taxon>Pseudomonadota</taxon>
        <taxon>Gammaproteobacteria</taxon>
        <taxon>Enterobacterales</taxon>
        <taxon>Yersiniaceae</taxon>
        <taxon>Yersinia</taxon>
    </lineage>
</organism>
<keyword evidence="3" id="KW-0378">Hydrolase</keyword>
<dbReference type="Gene3D" id="3.40.630.10">
    <property type="entry name" value="Zn peptidases"/>
    <property type="match status" value="1"/>
</dbReference>
<dbReference type="AlphaFoldDB" id="A0A0U1HQ62"/>
<dbReference type="Pfam" id="PF24827">
    <property type="entry name" value="AstE_AspA_cat"/>
    <property type="match status" value="1"/>
</dbReference>
<dbReference type="SUPFAM" id="SSF53187">
    <property type="entry name" value="Zn-dependent exopeptidases"/>
    <property type="match status" value="1"/>
</dbReference>
<dbReference type="GO" id="GO:0016788">
    <property type="term" value="F:hydrolase activity, acting on ester bonds"/>
    <property type="evidence" value="ECO:0007669"/>
    <property type="project" value="InterPro"/>
</dbReference>
<gene>
    <name evidence="6" type="ORF">ERS008555_00837</name>
</gene>
<dbReference type="EMBL" id="CTKE01000003">
    <property type="protein sequence ID" value="CQI88494.1"/>
    <property type="molecule type" value="Genomic_DNA"/>
</dbReference>
<feature type="domain" description="Succinylglutamate desuccinylase/Aspartoacylase catalytic" evidence="5">
    <location>
        <begin position="30"/>
        <end position="114"/>
    </location>
</feature>
<dbReference type="RefSeq" id="WP_050534621.1">
    <property type="nucleotide sequence ID" value="NZ_CTKE01000003.1"/>
</dbReference>
<evidence type="ECO:0000256" key="3">
    <source>
        <dbReference type="ARBA" id="ARBA00022801"/>
    </source>
</evidence>
<dbReference type="CDD" id="cd06250">
    <property type="entry name" value="M14_PaAOTO_like"/>
    <property type="match status" value="1"/>
</dbReference>
<dbReference type="PANTHER" id="PTHR37326">
    <property type="entry name" value="BLL3975 PROTEIN"/>
    <property type="match status" value="1"/>
</dbReference>
<reference evidence="6 7" key="1">
    <citation type="submission" date="2015-03" db="EMBL/GenBank/DDBJ databases">
        <authorList>
            <person name="Murphy D."/>
        </authorList>
    </citation>
    <scope>NUCLEOTIDE SEQUENCE [LARGE SCALE GENOMIC DNA]</scope>
    <source>
        <strain evidence="6 7">68/02</strain>
    </source>
</reference>
<evidence type="ECO:0000259" key="5">
    <source>
        <dbReference type="Pfam" id="PF24827"/>
    </source>
</evidence>
<evidence type="ECO:0000313" key="6">
    <source>
        <dbReference type="EMBL" id="CQI88494.1"/>
    </source>
</evidence>
<keyword evidence="2" id="KW-0479">Metal-binding</keyword>
<dbReference type="InterPro" id="IPR055438">
    <property type="entry name" value="AstE_AspA_cat"/>
</dbReference>
<keyword evidence="4" id="KW-0862">Zinc</keyword>
<dbReference type="InterPro" id="IPR053138">
    <property type="entry name" value="N-alpha-Ac-DABA_deacetylase"/>
</dbReference>
<dbReference type="Proteomes" id="UP000042054">
    <property type="component" value="Unassembled WGS sequence"/>
</dbReference>
<protein>
    <submittedName>
        <fullName evidence="6">Succinylglutamate desuccinylase/aspartoacylase</fullName>
    </submittedName>
</protein>
<dbReference type="STRING" id="29485.CH64_589"/>
<accession>A0A0U1HQ62</accession>
<evidence type="ECO:0000256" key="4">
    <source>
        <dbReference type="ARBA" id="ARBA00022833"/>
    </source>
</evidence>